<evidence type="ECO:0000256" key="1">
    <source>
        <dbReference type="ARBA" id="ARBA00005417"/>
    </source>
</evidence>
<dbReference type="InterPro" id="IPR051120">
    <property type="entry name" value="ABC_AA/LPS_Transport"/>
</dbReference>
<dbReference type="GO" id="GO:0005304">
    <property type="term" value="F:L-valine transmembrane transporter activity"/>
    <property type="evidence" value="ECO:0007669"/>
    <property type="project" value="TreeGrafter"/>
</dbReference>
<evidence type="ECO:0000259" key="6">
    <source>
        <dbReference type="PROSITE" id="PS50893"/>
    </source>
</evidence>
<dbReference type="FunFam" id="3.40.50.300:FF:000317">
    <property type="entry name" value="Amino acid ABC transporter ATP-binding protein"/>
    <property type="match status" value="1"/>
</dbReference>
<dbReference type="GO" id="GO:0015188">
    <property type="term" value="F:L-isoleucine transmembrane transporter activity"/>
    <property type="evidence" value="ECO:0007669"/>
    <property type="project" value="TreeGrafter"/>
</dbReference>
<dbReference type="AlphaFoldDB" id="A0A0K6IHV9"/>
<dbReference type="SMART" id="SM00382">
    <property type="entry name" value="AAA"/>
    <property type="match status" value="1"/>
</dbReference>
<gene>
    <name evidence="7" type="ORF">Ga0061065_10227</name>
</gene>
<dbReference type="PROSITE" id="PS00211">
    <property type="entry name" value="ABC_TRANSPORTER_1"/>
    <property type="match status" value="1"/>
</dbReference>
<evidence type="ECO:0000313" key="8">
    <source>
        <dbReference type="Proteomes" id="UP000182769"/>
    </source>
</evidence>
<dbReference type="PANTHER" id="PTHR45772">
    <property type="entry name" value="CONSERVED COMPONENT OF ABC TRANSPORTER FOR NATURAL AMINO ACIDS-RELATED"/>
    <property type="match status" value="1"/>
</dbReference>
<evidence type="ECO:0000256" key="5">
    <source>
        <dbReference type="ARBA" id="ARBA00022970"/>
    </source>
</evidence>
<dbReference type="GO" id="GO:0005524">
    <property type="term" value="F:ATP binding"/>
    <property type="evidence" value="ECO:0007669"/>
    <property type="project" value="UniProtKB-KW"/>
</dbReference>
<dbReference type="RefSeq" id="WP_055461664.1">
    <property type="nucleotide sequence ID" value="NZ_CYHG01000002.1"/>
</dbReference>
<organism evidence="7 8">
    <name type="scientific">Marinomonas fungiae</name>
    <dbReference type="NCBI Taxonomy" id="1137284"/>
    <lineage>
        <taxon>Bacteria</taxon>
        <taxon>Pseudomonadati</taxon>
        <taxon>Pseudomonadota</taxon>
        <taxon>Gammaproteobacteria</taxon>
        <taxon>Oceanospirillales</taxon>
        <taxon>Oceanospirillaceae</taxon>
        <taxon>Marinomonas</taxon>
    </lineage>
</organism>
<keyword evidence="3" id="KW-0547">Nucleotide-binding</keyword>
<feature type="domain" description="ABC transporter" evidence="6">
    <location>
        <begin position="7"/>
        <end position="285"/>
    </location>
</feature>
<dbReference type="STRING" id="1137284.GCA_001418205_00532"/>
<evidence type="ECO:0000256" key="4">
    <source>
        <dbReference type="ARBA" id="ARBA00022840"/>
    </source>
</evidence>
<keyword evidence="8" id="KW-1185">Reference proteome</keyword>
<dbReference type="PANTHER" id="PTHR45772:SF11">
    <property type="entry name" value="HIGH-AFFINITY BRANCHED-CHAIN AMINO ACID TRANSPORT ATP-BINDING PROTEIN LIVG"/>
    <property type="match status" value="1"/>
</dbReference>
<dbReference type="GO" id="GO:1903805">
    <property type="term" value="P:L-valine import across plasma membrane"/>
    <property type="evidence" value="ECO:0007669"/>
    <property type="project" value="TreeGrafter"/>
</dbReference>
<dbReference type="EMBL" id="CYHG01000002">
    <property type="protein sequence ID" value="CUB02690.1"/>
    <property type="molecule type" value="Genomic_DNA"/>
</dbReference>
<dbReference type="GO" id="GO:0016887">
    <property type="term" value="F:ATP hydrolysis activity"/>
    <property type="evidence" value="ECO:0007669"/>
    <property type="project" value="InterPro"/>
</dbReference>
<dbReference type="InterPro" id="IPR027417">
    <property type="entry name" value="P-loop_NTPase"/>
</dbReference>
<dbReference type="InterPro" id="IPR003439">
    <property type="entry name" value="ABC_transporter-like_ATP-bd"/>
</dbReference>
<reference evidence="8" key="1">
    <citation type="submission" date="2015-08" db="EMBL/GenBank/DDBJ databases">
        <authorList>
            <person name="Varghese N."/>
        </authorList>
    </citation>
    <scope>NUCLEOTIDE SEQUENCE [LARGE SCALE GENOMIC DNA]</scope>
    <source>
        <strain evidence="8">JCM 18476</strain>
    </source>
</reference>
<dbReference type="GO" id="GO:0015192">
    <property type="term" value="F:L-phenylalanine transmembrane transporter activity"/>
    <property type="evidence" value="ECO:0007669"/>
    <property type="project" value="TreeGrafter"/>
</dbReference>
<evidence type="ECO:0000313" key="7">
    <source>
        <dbReference type="EMBL" id="CUB02690.1"/>
    </source>
</evidence>
<name>A0A0K6IHV9_9GAMM</name>
<dbReference type="InterPro" id="IPR017871">
    <property type="entry name" value="ABC_transporter-like_CS"/>
</dbReference>
<accession>A0A0K6IHV9</accession>
<keyword evidence="5" id="KW-0029">Amino-acid transport</keyword>
<dbReference type="GO" id="GO:1903806">
    <property type="term" value="P:L-isoleucine import across plasma membrane"/>
    <property type="evidence" value="ECO:0007669"/>
    <property type="project" value="TreeGrafter"/>
</dbReference>
<proteinExistence type="inferred from homology"/>
<dbReference type="Pfam" id="PF12399">
    <property type="entry name" value="BCA_ABC_TP_C"/>
    <property type="match status" value="1"/>
</dbReference>
<evidence type="ECO:0000256" key="2">
    <source>
        <dbReference type="ARBA" id="ARBA00022448"/>
    </source>
</evidence>
<protein>
    <submittedName>
        <fullName evidence="7">Amino acid/amide ABC transporter ATP-binding protein 1, HAAT family (TC 3.A.1.4.-)</fullName>
    </submittedName>
</protein>
<dbReference type="Gene3D" id="3.40.50.300">
    <property type="entry name" value="P-loop containing nucleotide triphosphate hydrolases"/>
    <property type="match status" value="1"/>
</dbReference>
<dbReference type="GO" id="GO:0015808">
    <property type="term" value="P:L-alanine transport"/>
    <property type="evidence" value="ECO:0007669"/>
    <property type="project" value="TreeGrafter"/>
</dbReference>
<keyword evidence="4 7" id="KW-0067">ATP-binding</keyword>
<sequence>MSQENILEVENLVMHFGGIKALNDVTFNIKRGSVSALIGPNGAGKTTVFNCLTGFYKATGGSILLNAGNKQTSVVKVLGEKFKGSDFINPAAFAERVKYKMFGGSHLVNRAGLARTFQNIRLFKEMSVIENLLVAQHMSVQRSMISGILNTASFKNSEEAALRKAFYWLEVVHLTEFANRLAGELSYGQQRRLEIARSMCTNPEIICLDEPAAGLNPSETEALASMIRVLRDEHNTTVLLIEHDMGMVMNISDYIVVLDHGEVIAKGGPDDIKSNPKVIAAYLGAEEGEEVSL</sequence>
<dbReference type="Proteomes" id="UP000182769">
    <property type="component" value="Unassembled WGS sequence"/>
</dbReference>
<dbReference type="SUPFAM" id="SSF52540">
    <property type="entry name" value="P-loop containing nucleoside triphosphate hydrolases"/>
    <property type="match status" value="1"/>
</dbReference>
<comment type="similarity">
    <text evidence="1">Belongs to the ABC transporter superfamily.</text>
</comment>
<dbReference type="CDD" id="cd03219">
    <property type="entry name" value="ABC_Mj1267_LivG_branched"/>
    <property type="match status" value="1"/>
</dbReference>
<dbReference type="OrthoDB" id="9780942at2"/>
<dbReference type="Pfam" id="PF00005">
    <property type="entry name" value="ABC_tran"/>
    <property type="match status" value="1"/>
</dbReference>
<keyword evidence="2" id="KW-0813">Transport</keyword>
<dbReference type="GO" id="GO:0042941">
    <property type="term" value="P:D-alanine transmembrane transport"/>
    <property type="evidence" value="ECO:0007669"/>
    <property type="project" value="TreeGrafter"/>
</dbReference>
<dbReference type="GO" id="GO:0005886">
    <property type="term" value="C:plasma membrane"/>
    <property type="evidence" value="ECO:0007669"/>
    <property type="project" value="TreeGrafter"/>
</dbReference>
<dbReference type="InterPro" id="IPR003593">
    <property type="entry name" value="AAA+_ATPase"/>
</dbReference>
<evidence type="ECO:0000256" key="3">
    <source>
        <dbReference type="ARBA" id="ARBA00022741"/>
    </source>
</evidence>
<dbReference type="PROSITE" id="PS50893">
    <property type="entry name" value="ABC_TRANSPORTER_2"/>
    <property type="match status" value="1"/>
</dbReference>
<dbReference type="InterPro" id="IPR032823">
    <property type="entry name" value="BCA_ABC_TP_C"/>
</dbReference>